<accession>Q11JT9</accession>
<dbReference type="AlphaFoldDB" id="Q11JT9"/>
<comment type="domain">
    <text evidence="10">Consists of 16-stranded beta-barrel sheets, with large surface-exposed loops, that form a transmembrane pore at the center of each barrel. The pore is partially ocluded by a peptide loop that folds into the pore lumen.</text>
</comment>
<dbReference type="eggNOG" id="COG3203">
    <property type="taxonomic scope" value="Bacteria"/>
</dbReference>
<evidence type="ECO:0000256" key="4">
    <source>
        <dbReference type="ARBA" id="ARBA00022692"/>
    </source>
</evidence>
<evidence type="ECO:0000256" key="1">
    <source>
        <dbReference type="ARBA" id="ARBA00009521"/>
    </source>
</evidence>
<comment type="function">
    <text evidence="10">Forms passive diffusion pores that allow small molecular weight hydrophilic materials across the outer membrane.</text>
</comment>
<sequence precursor="true">MGQGKLSFSKKYPDPFFRTFDWRSEMNIKSLLIGSATLSAVATGAQAADAIVVPEPEPMEYVRVCDVYGAGFFYIPGTETCLKIGGYVRYEMGYSDGDISEQDGWSKLARATVTLDARSETEYGTLGGFIELRFESRGGTVTEFAGGVNEEEALSNGILDTTSRVQQAIISLGGLSMGVADTLYDAGLSAEFDRGGGDRAHFIRYTFDGGSGFTAAVALEEVDRGHDWTPNVVGKVGFTQGWGGVNLWGAYDATAGEFALKAIAKADLTEAVWLEAIGTYESGINFYSVDPDNSTGGDFFGGTALAGYREGAQWSAGGLIGYKFNPRFKASIGAQYFNEVGHEAGTALYGGEVDALRAGATIDYAIVENFNAKLAINYTTFDTPAGDLDQWHGFLRFDRNF</sequence>
<keyword evidence="3 10" id="KW-1134">Transmembrane beta strand</keyword>
<evidence type="ECO:0000256" key="9">
    <source>
        <dbReference type="ARBA" id="ARBA00023237"/>
    </source>
</evidence>
<evidence type="ECO:0000256" key="8">
    <source>
        <dbReference type="ARBA" id="ARBA00023136"/>
    </source>
</evidence>
<dbReference type="STRING" id="266779.Meso_0939"/>
<comment type="subcellular location">
    <subcellularLocation>
        <location evidence="10">Cell outer membrane</location>
        <topology evidence="10">Multi-pass membrane protein</topology>
    </subcellularLocation>
</comment>
<dbReference type="Pfam" id="PF02530">
    <property type="entry name" value="Porin_2"/>
    <property type="match status" value="1"/>
</dbReference>
<dbReference type="GO" id="GO:0009279">
    <property type="term" value="C:cell outer membrane"/>
    <property type="evidence" value="ECO:0007669"/>
    <property type="project" value="UniProtKB-SubCell"/>
</dbReference>
<keyword evidence="8 10" id="KW-0472">Membrane</keyword>
<organism evidence="11">
    <name type="scientific">Chelativorans sp. (strain BNC1)</name>
    <dbReference type="NCBI Taxonomy" id="266779"/>
    <lineage>
        <taxon>Bacteria</taxon>
        <taxon>Pseudomonadati</taxon>
        <taxon>Pseudomonadota</taxon>
        <taxon>Alphaproteobacteria</taxon>
        <taxon>Hyphomicrobiales</taxon>
        <taxon>Phyllobacteriaceae</taxon>
        <taxon>Chelativorans</taxon>
    </lineage>
</organism>
<keyword evidence="7 10" id="KW-0626">Porin</keyword>
<reference evidence="11" key="1">
    <citation type="submission" date="2006-06" db="EMBL/GenBank/DDBJ databases">
        <title>Complete sequence of chromosome of Chelativorans sp. BNC1.</title>
        <authorList>
            <consortium name="US DOE Joint Genome Institute"/>
            <person name="Copeland A."/>
            <person name="Lucas S."/>
            <person name="Lapidus A."/>
            <person name="Barry K."/>
            <person name="Detter J.C."/>
            <person name="Glavina del Rio T."/>
            <person name="Hammon N."/>
            <person name="Israni S."/>
            <person name="Dalin E."/>
            <person name="Tice H."/>
            <person name="Pitluck S."/>
            <person name="Chertkov O."/>
            <person name="Brettin T."/>
            <person name="Bruce D."/>
            <person name="Han C."/>
            <person name="Tapia R."/>
            <person name="Gilna P."/>
            <person name="Schmutz J."/>
            <person name="Larimer F."/>
            <person name="Land M."/>
            <person name="Hauser L."/>
            <person name="Kyrpides N."/>
            <person name="Mikhailova N."/>
            <person name="Richardson P."/>
        </authorList>
    </citation>
    <scope>NUCLEOTIDE SEQUENCE</scope>
    <source>
        <strain evidence="11">BNC1</strain>
    </source>
</reference>
<protein>
    <recommendedName>
        <fullName evidence="10">Porin</fullName>
    </recommendedName>
</protein>
<evidence type="ECO:0000256" key="3">
    <source>
        <dbReference type="ARBA" id="ARBA00022452"/>
    </source>
</evidence>
<dbReference type="InterPro" id="IPR003684">
    <property type="entry name" value="Porin_alphabac"/>
</dbReference>
<keyword evidence="9 10" id="KW-0998">Cell outer membrane</keyword>
<proteinExistence type="inferred from homology"/>
<evidence type="ECO:0000313" key="11">
    <source>
        <dbReference type="EMBL" id="ABG62336.1"/>
    </source>
</evidence>
<name>Q11JT9_CHESB</name>
<dbReference type="SUPFAM" id="SSF56935">
    <property type="entry name" value="Porins"/>
    <property type="match status" value="1"/>
</dbReference>
<evidence type="ECO:0000256" key="7">
    <source>
        <dbReference type="ARBA" id="ARBA00023114"/>
    </source>
</evidence>
<evidence type="ECO:0000256" key="2">
    <source>
        <dbReference type="ARBA" id="ARBA00022448"/>
    </source>
</evidence>
<evidence type="ECO:0000256" key="6">
    <source>
        <dbReference type="ARBA" id="ARBA00023065"/>
    </source>
</evidence>
<comment type="similarity">
    <text evidence="1 10">Belongs to the alphaproteobacteria porin family.</text>
</comment>
<keyword evidence="4 10" id="KW-0812">Transmembrane</keyword>
<keyword evidence="2 10" id="KW-0813">Transport</keyword>
<evidence type="ECO:0000256" key="10">
    <source>
        <dbReference type="RuleBase" id="RU364005"/>
    </source>
</evidence>
<dbReference type="KEGG" id="mes:Meso_0939"/>
<dbReference type="EMBL" id="CP000390">
    <property type="protein sequence ID" value="ABG62336.1"/>
    <property type="molecule type" value="Genomic_DNA"/>
</dbReference>
<dbReference type="GO" id="GO:0015288">
    <property type="term" value="F:porin activity"/>
    <property type="evidence" value="ECO:0007669"/>
    <property type="project" value="UniProtKB-KW"/>
</dbReference>
<dbReference type="HOGENOM" id="CLU_044836_1_0_5"/>
<dbReference type="GO" id="GO:0006811">
    <property type="term" value="P:monoatomic ion transport"/>
    <property type="evidence" value="ECO:0007669"/>
    <property type="project" value="UniProtKB-KW"/>
</dbReference>
<keyword evidence="5" id="KW-0732">Signal</keyword>
<keyword evidence="6 10" id="KW-0406">Ion transport</keyword>
<dbReference type="GO" id="GO:0046930">
    <property type="term" value="C:pore complex"/>
    <property type="evidence" value="ECO:0007669"/>
    <property type="project" value="UniProtKB-KW"/>
</dbReference>
<gene>
    <name evidence="11" type="ordered locus">Meso_0939</name>
</gene>
<evidence type="ECO:0000256" key="5">
    <source>
        <dbReference type="ARBA" id="ARBA00022729"/>
    </source>
</evidence>